<dbReference type="SUPFAM" id="SSF54197">
    <property type="entry name" value="HIT-like"/>
    <property type="match status" value="1"/>
</dbReference>
<feature type="active site" description="Tele-AMP-histidine intermediate" evidence="1">
    <location>
        <position position="106"/>
    </location>
</feature>
<dbReference type="Proteomes" id="UP000018291">
    <property type="component" value="Unassembled WGS sequence"/>
</dbReference>
<reference evidence="5 6" key="1">
    <citation type="journal article" date="2013" name="ISME J.">
        <title>Metabolic model for the filamentous 'Candidatus Microthrix parvicella' based on genomic and metagenomic analyses.</title>
        <authorList>
            <person name="Jon McIlroy S."/>
            <person name="Kristiansen R."/>
            <person name="Albertsen M."/>
            <person name="Michael Karst S."/>
            <person name="Rossetti S."/>
            <person name="Lund Nielsen J."/>
            <person name="Tandoi V."/>
            <person name="James Seviour R."/>
            <person name="Nielsen P.H."/>
        </authorList>
    </citation>
    <scope>NUCLEOTIDE SEQUENCE [LARGE SCALE GENOMIC DNA]</scope>
    <source>
        <strain evidence="5 6">RN1</strain>
    </source>
</reference>
<dbReference type="eggNOG" id="COG0537">
    <property type="taxonomic scope" value="Bacteria"/>
</dbReference>
<evidence type="ECO:0000256" key="3">
    <source>
        <dbReference type="PROSITE-ProRule" id="PRU00464"/>
    </source>
</evidence>
<evidence type="ECO:0000256" key="2">
    <source>
        <dbReference type="PIRSR" id="PIRSR601310-3"/>
    </source>
</evidence>
<name>R4Z580_9ACTN</name>
<gene>
    <name evidence="5" type="ORF">BN381_40080</name>
</gene>
<keyword evidence="6" id="KW-1185">Reference proteome</keyword>
<dbReference type="PANTHER" id="PTHR46648:SF1">
    <property type="entry name" value="ADENOSINE 5'-MONOPHOSPHORAMIDASE HNT1"/>
    <property type="match status" value="1"/>
</dbReference>
<dbReference type="InterPro" id="IPR001310">
    <property type="entry name" value="Histidine_triad_HIT"/>
</dbReference>
<feature type="domain" description="HIT" evidence="4">
    <location>
        <begin position="17"/>
        <end position="120"/>
    </location>
</feature>
<evidence type="ECO:0000313" key="6">
    <source>
        <dbReference type="Proteomes" id="UP000018291"/>
    </source>
</evidence>
<dbReference type="GO" id="GO:0009117">
    <property type="term" value="P:nucleotide metabolic process"/>
    <property type="evidence" value="ECO:0007669"/>
    <property type="project" value="TreeGrafter"/>
</dbReference>
<feature type="short sequence motif" description="Histidine triad motif" evidence="2 3">
    <location>
        <begin position="104"/>
        <end position="108"/>
    </location>
</feature>
<evidence type="ECO:0000256" key="1">
    <source>
        <dbReference type="PIRSR" id="PIRSR601310-1"/>
    </source>
</evidence>
<comment type="caution">
    <text evidence="5">The sequence shown here is derived from an EMBL/GenBank/DDBJ whole genome shotgun (WGS) entry which is preliminary data.</text>
</comment>
<evidence type="ECO:0000313" key="5">
    <source>
        <dbReference type="EMBL" id="CCM64466.1"/>
    </source>
</evidence>
<dbReference type="PANTHER" id="PTHR46648">
    <property type="entry name" value="HIT FAMILY PROTEIN 1"/>
    <property type="match status" value="1"/>
</dbReference>
<proteinExistence type="predicted"/>
<protein>
    <submittedName>
        <fullName evidence="5">Histidine triad (HIT) protein</fullName>
    </submittedName>
</protein>
<evidence type="ECO:0000259" key="4">
    <source>
        <dbReference type="PROSITE" id="PS51084"/>
    </source>
</evidence>
<dbReference type="STRING" id="1229780.BN381_40080"/>
<dbReference type="PRINTS" id="PR00332">
    <property type="entry name" value="HISTRIAD"/>
</dbReference>
<dbReference type="InterPro" id="IPR011146">
    <property type="entry name" value="HIT-like"/>
</dbReference>
<dbReference type="HOGENOM" id="CLU_056776_3_1_11"/>
<dbReference type="Gene3D" id="3.30.428.10">
    <property type="entry name" value="HIT-like"/>
    <property type="match status" value="1"/>
</dbReference>
<accession>R4Z580</accession>
<dbReference type="InterPro" id="IPR036265">
    <property type="entry name" value="HIT-like_sf"/>
</dbReference>
<dbReference type="GO" id="GO:0003824">
    <property type="term" value="F:catalytic activity"/>
    <property type="evidence" value="ECO:0007669"/>
    <property type="project" value="InterPro"/>
</dbReference>
<dbReference type="RefSeq" id="WP_012228590.1">
    <property type="nucleotide sequence ID" value="NZ_HG422565.1"/>
</dbReference>
<organism evidence="5 6">
    <name type="scientific">Candidatus Neomicrothrix parvicella RN1</name>
    <dbReference type="NCBI Taxonomy" id="1229780"/>
    <lineage>
        <taxon>Bacteria</taxon>
        <taxon>Bacillati</taxon>
        <taxon>Actinomycetota</taxon>
        <taxon>Acidimicrobiia</taxon>
        <taxon>Acidimicrobiales</taxon>
        <taxon>Microthrixaceae</taxon>
        <taxon>Candidatus Neomicrothrix</taxon>
    </lineage>
</organism>
<sequence>MNERGPDDTAEMPQPTLFSRIIDGDLPGRFVWRDPDKVAFLTIAPIRPGHVLVVPVEPIDHWLDVPGGLWADMGDLARRIGVAQMAAFSPNRIGLIAAGLEVPHCHLHVIPIESEADLNFASADTGASGESLDAAAQAIRDHLPGAAPA</sequence>
<dbReference type="PROSITE" id="PS51084">
    <property type="entry name" value="HIT_2"/>
    <property type="match status" value="1"/>
</dbReference>
<dbReference type="EMBL" id="CANL01000034">
    <property type="protein sequence ID" value="CCM64466.1"/>
    <property type="molecule type" value="Genomic_DNA"/>
</dbReference>
<dbReference type="AlphaFoldDB" id="R4Z580"/>
<dbReference type="Pfam" id="PF01230">
    <property type="entry name" value="HIT"/>
    <property type="match status" value="1"/>
</dbReference>